<keyword evidence="2" id="KW-0436">Ligase</keyword>
<sequence length="551" mass="60138">MTTPALPSYSSGTSTVPLLGDTIGANLDRTAARVGDHEALVECATGRRFSYPQFVAEVDAVALGLDARGVAQGDRVGIWAPNCAEWAFVQYATAKLGAILVNINPAYRTHELRYVLQQAGISVLVSAPEFKTSDYRAMVEEVRGDCADLREVVFLGSPEWEQLVADGRAGDRGLLAERETQLSADDPINIQYTSGTTGFPKGATLTHHNLLNNGFSVGEGCGYTEADRVCIPVPYYHCFGMGMGNLACTSHGATMVIPAPGFDPALTLRAVQDERCTSLYGVPTMFIAELALPDFASYDLSTLRTGIMAGSPCPVEVMKRVVAEMHMEEVTICYGMTETSPVSTQTGADDDLDRRTSTVGRVHPHLEVKVVDPETGLTVPRGTPGEFCTRGYSVMLGYWEEPEKTAEVIDRARWMHTGDLAVMDAEGYLNIVGRIKDMVIRGGENVYPREIEEFLYTHPDVIDAQVIGVPDERFGEELMAWVRLREGAEPMTAESLRAFCTGKLAHYKIPRYVKIVDSFPMTVTGKVRKVEMREVSVEELGLQSAAAVRNA</sequence>
<keyword evidence="6" id="KW-1185">Reference proteome</keyword>
<dbReference type="GO" id="GO:0006631">
    <property type="term" value="P:fatty acid metabolic process"/>
    <property type="evidence" value="ECO:0007669"/>
    <property type="project" value="TreeGrafter"/>
</dbReference>
<feature type="domain" description="AMP-binding enzyme C-terminal" evidence="4">
    <location>
        <begin position="450"/>
        <end position="526"/>
    </location>
</feature>
<dbReference type="EMBL" id="JAAGWF010000008">
    <property type="protein sequence ID" value="NEK57658.1"/>
    <property type="molecule type" value="Genomic_DNA"/>
</dbReference>
<evidence type="ECO:0000256" key="1">
    <source>
        <dbReference type="ARBA" id="ARBA00006432"/>
    </source>
</evidence>
<accession>A0A7K3VZ83</accession>
<dbReference type="InterPro" id="IPR000873">
    <property type="entry name" value="AMP-dep_synth/lig_dom"/>
</dbReference>
<evidence type="ECO:0000259" key="3">
    <source>
        <dbReference type="Pfam" id="PF00501"/>
    </source>
</evidence>
<dbReference type="InterPro" id="IPR020845">
    <property type="entry name" value="AMP-binding_CS"/>
</dbReference>
<name>A0A7K3VZ83_9ACTN</name>
<evidence type="ECO:0000256" key="2">
    <source>
        <dbReference type="ARBA" id="ARBA00022598"/>
    </source>
</evidence>
<dbReference type="FunFam" id="3.30.300.30:FF:000008">
    <property type="entry name" value="2,3-dihydroxybenzoate-AMP ligase"/>
    <property type="match status" value="1"/>
</dbReference>
<dbReference type="Gene3D" id="3.40.50.12780">
    <property type="entry name" value="N-terminal domain of ligase-like"/>
    <property type="match status" value="1"/>
</dbReference>
<dbReference type="Pfam" id="PF13193">
    <property type="entry name" value="AMP-binding_C"/>
    <property type="match status" value="1"/>
</dbReference>
<evidence type="ECO:0000259" key="4">
    <source>
        <dbReference type="Pfam" id="PF13193"/>
    </source>
</evidence>
<dbReference type="GO" id="GO:0031956">
    <property type="term" value="F:medium-chain fatty acid-CoA ligase activity"/>
    <property type="evidence" value="ECO:0007669"/>
    <property type="project" value="TreeGrafter"/>
</dbReference>
<dbReference type="Pfam" id="PF00501">
    <property type="entry name" value="AMP-binding"/>
    <property type="match status" value="1"/>
</dbReference>
<dbReference type="Gene3D" id="3.30.300.30">
    <property type="match status" value="1"/>
</dbReference>
<dbReference type="PROSITE" id="PS00455">
    <property type="entry name" value="AMP_BINDING"/>
    <property type="match status" value="1"/>
</dbReference>
<dbReference type="Proteomes" id="UP000470246">
    <property type="component" value="Unassembled WGS sequence"/>
</dbReference>
<dbReference type="FunFam" id="3.40.50.12780:FF:000003">
    <property type="entry name" value="Long-chain-fatty-acid--CoA ligase FadD"/>
    <property type="match status" value="1"/>
</dbReference>
<dbReference type="AlphaFoldDB" id="A0A7K3VZ83"/>
<dbReference type="RefSeq" id="WP_163480849.1">
    <property type="nucleotide sequence ID" value="NZ_JAAGWF010000008.1"/>
</dbReference>
<comment type="similarity">
    <text evidence="1">Belongs to the ATP-dependent AMP-binding enzyme family.</text>
</comment>
<dbReference type="InterPro" id="IPR045851">
    <property type="entry name" value="AMP-bd_C_sf"/>
</dbReference>
<dbReference type="SUPFAM" id="SSF56801">
    <property type="entry name" value="Acetyl-CoA synthetase-like"/>
    <property type="match status" value="1"/>
</dbReference>
<dbReference type="PANTHER" id="PTHR43201">
    <property type="entry name" value="ACYL-COA SYNTHETASE"/>
    <property type="match status" value="1"/>
</dbReference>
<gene>
    <name evidence="5" type="ORF">GCU56_07210</name>
</gene>
<dbReference type="PANTHER" id="PTHR43201:SF5">
    <property type="entry name" value="MEDIUM-CHAIN ACYL-COA LIGASE ACSF2, MITOCHONDRIAL"/>
    <property type="match status" value="1"/>
</dbReference>
<dbReference type="InterPro" id="IPR025110">
    <property type="entry name" value="AMP-bd_C"/>
</dbReference>
<comment type="caution">
    <text evidence="5">The sequence shown here is derived from an EMBL/GenBank/DDBJ whole genome shotgun (WGS) entry which is preliminary data.</text>
</comment>
<proteinExistence type="inferred from homology"/>
<organism evidence="5 6">
    <name type="scientific">Geodermatophilus sabuli</name>
    <dbReference type="NCBI Taxonomy" id="1564158"/>
    <lineage>
        <taxon>Bacteria</taxon>
        <taxon>Bacillati</taxon>
        <taxon>Actinomycetota</taxon>
        <taxon>Actinomycetes</taxon>
        <taxon>Geodermatophilales</taxon>
        <taxon>Geodermatophilaceae</taxon>
        <taxon>Geodermatophilus</taxon>
    </lineage>
</organism>
<dbReference type="CDD" id="cd05917">
    <property type="entry name" value="FACL_like_2"/>
    <property type="match status" value="1"/>
</dbReference>
<protein>
    <submittedName>
        <fullName evidence="5">AMP-binding protein</fullName>
    </submittedName>
</protein>
<dbReference type="InterPro" id="IPR042099">
    <property type="entry name" value="ANL_N_sf"/>
</dbReference>
<evidence type="ECO:0000313" key="5">
    <source>
        <dbReference type="EMBL" id="NEK57658.1"/>
    </source>
</evidence>
<evidence type="ECO:0000313" key="6">
    <source>
        <dbReference type="Proteomes" id="UP000470246"/>
    </source>
</evidence>
<reference evidence="5 6" key="1">
    <citation type="submission" date="2020-02" db="EMBL/GenBank/DDBJ databases">
        <title>Geodermatophilus sabuli CPCC 205279 I12A-02694.</title>
        <authorList>
            <person name="Jiang Z."/>
        </authorList>
    </citation>
    <scope>NUCLEOTIDE SEQUENCE [LARGE SCALE GENOMIC DNA]</scope>
    <source>
        <strain evidence="5 6">I12A-02694</strain>
    </source>
</reference>
<feature type="domain" description="AMP-dependent synthetase/ligase" evidence="3">
    <location>
        <begin position="27"/>
        <end position="399"/>
    </location>
</feature>